<dbReference type="RefSeq" id="WP_301212765.1">
    <property type="nucleotide sequence ID" value="NZ_JAROCF010000001.1"/>
</dbReference>
<reference evidence="2" key="1">
    <citation type="submission" date="2023-06" db="EMBL/GenBank/DDBJ databases">
        <title>MT1 and MT2 Draft Genomes of Novel Species.</title>
        <authorList>
            <person name="Venkateswaran K."/>
        </authorList>
    </citation>
    <scope>NUCLEOTIDE SEQUENCE</scope>
    <source>
        <strain evidence="2">F6_8S_P_1B</strain>
    </source>
</reference>
<sequence length="277" mass="29012">MTTTGRATTGTTTGIDKVVASASEAVADIPSGASLAVGGFGLCGTPMALIEALLATGVDGLSVVSNNCGVEDWGLGVLLGARRIAKMTSSYVGENKEFERQYLSGELELELTPQGTLGEKLRAGGSGIAAFYTQTGVGTQVAEGGLPRRYHPDGTVAVASPPKPVATFDVEGEPREFVLEEAITTDYALIHAEVGDRHGNLRFHASARNFSPLAAMAGRICIAQVERLVEPGELAPDDIHLPGVFVHRVVEVGDVEKRIERRTTRPDATAAAAERTS</sequence>
<dbReference type="PANTHER" id="PTHR13707">
    <property type="entry name" value="KETOACID-COENZYME A TRANSFERASE"/>
    <property type="match status" value="1"/>
</dbReference>
<keyword evidence="3" id="KW-1185">Reference proteome</keyword>
<dbReference type="Proteomes" id="UP001174208">
    <property type="component" value="Unassembled WGS sequence"/>
</dbReference>
<dbReference type="SUPFAM" id="SSF100950">
    <property type="entry name" value="NagB/RpiA/CoA transferase-like"/>
    <property type="match status" value="1"/>
</dbReference>
<dbReference type="SMART" id="SM00882">
    <property type="entry name" value="CoA_trans"/>
    <property type="match status" value="1"/>
</dbReference>
<keyword evidence="1 2" id="KW-0808">Transferase</keyword>
<evidence type="ECO:0000256" key="1">
    <source>
        <dbReference type="ARBA" id="ARBA00022679"/>
    </source>
</evidence>
<evidence type="ECO:0000313" key="3">
    <source>
        <dbReference type="Proteomes" id="UP001174208"/>
    </source>
</evidence>
<accession>A0ABT8K7V0</accession>
<dbReference type="GO" id="GO:0016740">
    <property type="term" value="F:transferase activity"/>
    <property type="evidence" value="ECO:0007669"/>
    <property type="project" value="UniProtKB-KW"/>
</dbReference>
<name>A0ABT8K7V0_9MICO</name>
<dbReference type="InterPro" id="IPR037171">
    <property type="entry name" value="NagB/RpiA_transferase-like"/>
</dbReference>
<dbReference type="Pfam" id="PF01144">
    <property type="entry name" value="CoA_trans"/>
    <property type="match status" value="1"/>
</dbReference>
<dbReference type="InterPro" id="IPR012792">
    <property type="entry name" value="3-oxoacid_CoA-transf_A"/>
</dbReference>
<dbReference type="NCBIfam" id="TIGR02429">
    <property type="entry name" value="pcaI_scoA_fam"/>
    <property type="match status" value="1"/>
</dbReference>
<comment type="caution">
    <text evidence="2">The sequence shown here is derived from an EMBL/GenBank/DDBJ whole genome shotgun (WGS) entry which is preliminary data.</text>
</comment>
<dbReference type="EMBL" id="JAROCF010000001">
    <property type="protein sequence ID" value="MDN4613242.1"/>
    <property type="molecule type" value="Genomic_DNA"/>
</dbReference>
<organism evidence="2 3">
    <name type="scientific">Leifsonia williamsii</name>
    <dbReference type="NCBI Taxonomy" id="3035919"/>
    <lineage>
        <taxon>Bacteria</taxon>
        <taxon>Bacillati</taxon>
        <taxon>Actinomycetota</taxon>
        <taxon>Actinomycetes</taxon>
        <taxon>Micrococcales</taxon>
        <taxon>Microbacteriaceae</taxon>
        <taxon>Leifsonia</taxon>
    </lineage>
</organism>
<evidence type="ECO:0000313" key="2">
    <source>
        <dbReference type="EMBL" id="MDN4613242.1"/>
    </source>
</evidence>
<dbReference type="InterPro" id="IPR004165">
    <property type="entry name" value="CoA_trans_fam_I"/>
</dbReference>
<dbReference type="PANTHER" id="PTHR13707:SF60">
    <property type="entry name" value="ACETATE COA-TRANSFERASE SUBUNIT ALPHA"/>
    <property type="match status" value="1"/>
</dbReference>
<gene>
    <name evidence="2" type="ORF">P5G50_02150</name>
</gene>
<dbReference type="Gene3D" id="3.40.1080.10">
    <property type="entry name" value="Glutaconate Coenzyme A-transferase"/>
    <property type="match status" value="1"/>
</dbReference>
<protein>
    <submittedName>
        <fullName evidence="2">CoA transferase subunit A</fullName>
    </submittedName>
</protein>
<proteinExistence type="predicted"/>